<feature type="repeat" description="ANK" evidence="3">
    <location>
        <begin position="269"/>
        <end position="302"/>
    </location>
</feature>
<dbReference type="InterPro" id="IPR002110">
    <property type="entry name" value="Ankyrin_rpt"/>
</dbReference>
<gene>
    <name evidence="4" type="ORF">APUU_70302A</name>
</gene>
<dbReference type="GeneID" id="64978729"/>
<dbReference type="PROSITE" id="PS50297">
    <property type="entry name" value="ANK_REP_REGION"/>
    <property type="match status" value="3"/>
</dbReference>
<dbReference type="AlphaFoldDB" id="A0A7R7XVZ1"/>
<keyword evidence="2 3" id="KW-0040">ANK repeat</keyword>
<evidence type="ECO:0000256" key="2">
    <source>
        <dbReference type="ARBA" id="ARBA00023043"/>
    </source>
</evidence>
<dbReference type="OrthoDB" id="4772757at2759"/>
<dbReference type="PANTHER" id="PTHR24198:SF165">
    <property type="entry name" value="ANKYRIN REPEAT-CONTAINING PROTEIN-RELATED"/>
    <property type="match status" value="1"/>
</dbReference>
<evidence type="ECO:0008006" key="6">
    <source>
        <dbReference type="Google" id="ProtNLM"/>
    </source>
</evidence>
<accession>A0A7R7XVZ1</accession>
<feature type="repeat" description="ANK" evidence="3">
    <location>
        <begin position="137"/>
        <end position="169"/>
    </location>
</feature>
<keyword evidence="5" id="KW-1185">Reference proteome</keyword>
<dbReference type="SMART" id="SM00248">
    <property type="entry name" value="ANK"/>
    <property type="match status" value="6"/>
</dbReference>
<feature type="repeat" description="ANK" evidence="3">
    <location>
        <begin position="236"/>
        <end position="268"/>
    </location>
</feature>
<dbReference type="PANTHER" id="PTHR24198">
    <property type="entry name" value="ANKYRIN REPEAT AND PROTEIN KINASE DOMAIN-CONTAINING PROTEIN"/>
    <property type="match status" value="1"/>
</dbReference>
<dbReference type="RefSeq" id="XP_041560918.1">
    <property type="nucleotide sequence ID" value="XM_041695160.1"/>
</dbReference>
<dbReference type="Proteomes" id="UP000654913">
    <property type="component" value="Chromosome 7"/>
</dbReference>
<dbReference type="Pfam" id="PF12796">
    <property type="entry name" value="Ank_2"/>
    <property type="match status" value="2"/>
</dbReference>
<evidence type="ECO:0000313" key="5">
    <source>
        <dbReference type="Proteomes" id="UP000654913"/>
    </source>
</evidence>
<evidence type="ECO:0000313" key="4">
    <source>
        <dbReference type="EMBL" id="BCS28732.1"/>
    </source>
</evidence>
<dbReference type="SUPFAM" id="SSF48403">
    <property type="entry name" value="Ankyrin repeat"/>
    <property type="match status" value="1"/>
</dbReference>
<evidence type="ECO:0000256" key="1">
    <source>
        <dbReference type="ARBA" id="ARBA00022737"/>
    </source>
</evidence>
<dbReference type="Pfam" id="PF00023">
    <property type="entry name" value="Ank"/>
    <property type="match status" value="1"/>
</dbReference>
<proteinExistence type="predicted"/>
<protein>
    <recommendedName>
        <fullName evidence="6">Ankyrin repeat-containing domain protein</fullName>
    </recommendedName>
</protein>
<dbReference type="InterPro" id="IPR036770">
    <property type="entry name" value="Ankyrin_rpt-contain_sf"/>
</dbReference>
<sequence>MASLQDLPPEIVLMIGDFTKEPKTLSLLSHYFASIARPRVRREALVNAASKNDTKRFKSILSQCAKLDNLDGPLLRALVCIGNPVYVACALEISPPVYRNSALLGALLREAVCNGHTEVVKLLIDAGCDVAAVPKSNGHAALSLAVDRGHEAIVRTLLDAHGSNPIQDEWSAPAWPLVLNAALAGRLSILQLLLDRDVYPSVLRDGVASKTTGDIIPEIIRLFLAAGLDLNARSEVGVTPVHYALKSSNIPAFHALLNAGADLHVLDDEQATLLHYAALYTGSSFICRILLDAGLDVNAKDSSERPPIRWALLGDSDRSVVVDFLLDAGTELSHRSRAGDTLLHEACWLGNPAYADIFLSAGIDVDVRNNHG</sequence>
<dbReference type="KEGG" id="apuu:APUU_70302A"/>
<evidence type="ECO:0000256" key="3">
    <source>
        <dbReference type="PROSITE-ProRule" id="PRU00023"/>
    </source>
</evidence>
<reference evidence="4" key="2">
    <citation type="submission" date="2021-02" db="EMBL/GenBank/DDBJ databases">
        <title>Aspergillus puulaauensis MK2 genome sequence.</title>
        <authorList>
            <person name="Futagami T."/>
            <person name="Mori K."/>
            <person name="Kadooka C."/>
            <person name="Tanaka T."/>
        </authorList>
    </citation>
    <scope>NUCLEOTIDE SEQUENCE</scope>
    <source>
        <strain evidence="4">MK2</strain>
    </source>
</reference>
<dbReference type="EMBL" id="AP024449">
    <property type="protein sequence ID" value="BCS28732.1"/>
    <property type="molecule type" value="Genomic_DNA"/>
</dbReference>
<dbReference type="PROSITE" id="PS50088">
    <property type="entry name" value="ANK_REPEAT"/>
    <property type="match status" value="4"/>
</dbReference>
<dbReference type="Gene3D" id="1.25.40.20">
    <property type="entry name" value="Ankyrin repeat-containing domain"/>
    <property type="match status" value="2"/>
</dbReference>
<name>A0A7R7XVZ1_9EURO</name>
<keyword evidence="1" id="KW-0677">Repeat</keyword>
<organism evidence="4 5">
    <name type="scientific">Aspergillus puulaauensis</name>
    <dbReference type="NCBI Taxonomy" id="1220207"/>
    <lineage>
        <taxon>Eukaryota</taxon>
        <taxon>Fungi</taxon>
        <taxon>Dikarya</taxon>
        <taxon>Ascomycota</taxon>
        <taxon>Pezizomycotina</taxon>
        <taxon>Eurotiomycetes</taxon>
        <taxon>Eurotiomycetidae</taxon>
        <taxon>Eurotiales</taxon>
        <taxon>Aspergillaceae</taxon>
        <taxon>Aspergillus</taxon>
    </lineage>
</organism>
<reference evidence="4" key="1">
    <citation type="submission" date="2021-01" db="EMBL/GenBank/DDBJ databases">
        <authorList>
            <consortium name="Aspergillus puulaauensis MK2 genome sequencing consortium"/>
            <person name="Kazuki M."/>
            <person name="Futagami T."/>
        </authorList>
    </citation>
    <scope>NUCLEOTIDE SEQUENCE</scope>
    <source>
        <strain evidence="4">MK2</strain>
    </source>
</reference>
<feature type="repeat" description="ANK" evidence="3">
    <location>
        <begin position="338"/>
        <end position="370"/>
    </location>
</feature>